<organism evidence="1">
    <name type="scientific">Burkholderia cenocepacia</name>
    <dbReference type="NCBI Taxonomy" id="95486"/>
    <lineage>
        <taxon>Bacteria</taxon>
        <taxon>Pseudomonadati</taxon>
        <taxon>Pseudomonadota</taxon>
        <taxon>Betaproteobacteria</taxon>
        <taxon>Burkholderiales</taxon>
        <taxon>Burkholderiaceae</taxon>
        <taxon>Burkholderia</taxon>
        <taxon>Burkholderia cepacia complex</taxon>
    </lineage>
</organism>
<dbReference type="AlphaFoldDB" id="A0A071MDE4"/>
<accession>A0A071MDE4</accession>
<evidence type="ECO:0000313" key="1">
    <source>
        <dbReference type="EMBL" id="KEA58929.1"/>
    </source>
</evidence>
<sequence length="94" mass="10018">MRAIEPCLLLGVRGGVLPHARNDVVARGKRLLRIGSLLLRDGQVGTQRMQVQRCRDACGQRDGAGGEFRDEPVHVPVVALAEPDAAPAEGRIGA</sequence>
<reference evidence="1" key="1">
    <citation type="submission" date="2014-04" db="EMBL/GenBank/DDBJ databases">
        <title>In planta biocontrol of soil-borne Fusarium wilt of banana through a plant endophytic bacterium, Burkholderia cenocepacia 869T2.</title>
        <authorList>
            <person name="Ho Y.-N."/>
            <person name="Chiang H.-M."/>
            <person name="Chao C.-P."/>
            <person name="Su C.-C."/>
            <person name="Hsu H.-F."/>
            <person name="Guo C.-T."/>
            <person name="Hsieh J.-L."/>
            <person name="Huang C.-C."/>
        </authorList>
    </citation>
    <scope>NUCLEOTIDE SEQUENCE [LARGE SCALE GENOMIC DNA]</scope>
    <source>
        <strain evidence="1">869T2</strain>
    </source>
</reference>
<protein>
    <submittedName>
        <fullName evidence="1">Uncharacterized protein</fullName>
    </submittedName>
</protein>
<proteinExistence type="predicted"/>
<gene>
    <name evidence="1" type="ORF">DT99_14090</name>
</gene>
<dbReference type="EMBL" id="JJOA01000012">
    <property type="protein sequence ID" value="KEA58929.1"/>
    <property type="molecule type" value="Genomic_DNA"/>
</dbReference>
<name>A0A071MDE4_9BURK</name>
<comment type="caution">
    <text evidence="1">The sequence shown here is derived from an EMBL/GenBank/DDBJ whole genome shotgun (WGS) entry which is preliminary data.</text>
</comment>